<dbReference type="Proteomes" id="UP000284706">
    <property type="component" value="Unassembled WGS sequence"/>
</dbReference>
<dbReference type="InterPro" id="IPR048636">
    <property type="entry name" value="Csf1_N"/>
</dbReference>
<dbReference type="EMBL" id="NHYE01005379">
    <property type="protein sequence ID" value="PPQ73857.1"/>
    <property type="molecule type" value="Genomic_DNA"/>
</dbReference>
<evidence type="ECO:0000313" key="5">
    <source>
        <dbReference type="Proteomes" id="UP000284706"/>
    </source>
</evidence>
<feature type="region of interest" description="Disordered" evidence="1">
    <location>
        <begin position="3224"/>
        <end position="3250"/>
    </location>
</feature>
<keyword evidence="2" id="KW-1133">Transmembrane helix</keyword>
<dbReference type="OrthoDB" id="10051416at2759"/>
<dbReference type="InParanoid" id="A0A409W5T1"/>
<dbReference type="PANTHER" id="PTHR32085">
    <property type="entry name" value="PROTEIN CSF1"/>
    <property type="match status" value="1"/>
</dbReference>
<feature type="compositionally biased region" description="Acidic residues" evidence="1">
    <location>
        <begin position="1200"/>
        <end position="1219"/>
    </location>
</feature>
<sequence>MFSHLLLIACICIVIALISYFFYWNRFIAFILGHAIRIFFWNQEGSSAWVEIGVYSPYLSSNAASIIVIGSIHFSLLTGRILLKDVRYHSSNQTVKIVKGQIQWRYWIRKPTSEEDIFSAGRDDAASRLWSCRIQLSFQGVEWFLYNRTAAYEHVLDQLEKMNRPTSRASSHQRFFGRFTRQDTTSPFYPPSIVKASMRVPSFVRRAMAWFRYQLPTLDPKDLLPLGLDIQTGAIILGNPSTPNLLVAEFQDAIGTFGITASKCKYDLYRQVLNIKFQKALIRLVQNEDYVDPMTTLGAIIHERVARDTTLRKPNFYQGYRAFFRLWRQIKLYNSVIDYFRTQRFNRRPQSTKKMSKSVADEETPVGADFSAIEYAIERKILEAQALDLSYYVDVVGEVPSQTSTTRHASNEIHDIGNCDTDPEWGFNLVIHGGFLRYGPWADRQRAELQRAFFPPLFADSEVTTILRPGDKRKWTALQIFIELRDETILHIPFREASKDWQWDGKVDIPERPRIREAASMNIVVGDRSAINYVIPLVAGPAGYESTLEVHLDTISVTSSLNDIRLVSSESCRIRGEFPTPLHWSAERKWTITTYLRQPTLFLLRDHLNMFTDLGKDWVSGPPTDYQKFIPMIYVFNLEMHHFEWNLYANDQNIVDRPLVKDENTLVTLKGPYLGSVTTIPSKTYRPESTLISFSVSAPDIRTTFSLPRWNTHVLNTETKDVDVLISHHLTIGGSYRYFSEVREDLVEQLKLNFEARILLRGTSFRAYGWAIRCFMVLRDNYFGSFTHFQTLSEYLEKRQKGLPVGDPINLKYRHNKNNMLQVEINLCAQMSQLLLPLGLICDARGSVFEWTTDEPSDSSLVILKVPEIQLELRIHDHYMDMSLNMDTIKGVVKLCRPTMRPLSEHMTTSLKEIFLLGGIDITAHRLFGPQPRTATYFCIWEISMGPFKGSMSPNEAQLLTDVVNSFRLNFADVANSPAEDFTPAADPDVTFFKLSIESIEATIRAPHAALLTRVPEGLRLNSNDLGASQYHRVTSLVVPQISVSLLVNASREREIWLEAAEMAFDIHLDLYKAPAGHKAMTSRQKAFVASQDRFTGRAKHLLDQLRGGKRQAAGVQASINTSVYLPQPALTRFRNRAVTIANSDVIRKQSKTFSVQQEMFESEEEEGFSEADRDARLARTRTSTPAHELQEDSAMSSGDESDDADLTEAGSVEEDWSESGDSLNEHPVGPLMAFYSPLVRHFTSRPQVPFTLNHQVFEMIKERAAFLDQDMESFDEDGLEEQAPIAISGSVSQNEDLDILRLRLCQTWKIFTTPLLLQAVLFFEEDIKNIVAEPSSCIDSLLVDCLAHVGLKRNTKKLAFETVLPRIMWYHVQHVNLLHDTPHLSFTEPTEPPVIPSNLDTTSVLNFDFRDLHFSGVLGDYSTLEASLRQARTSLETSLDKRTLESILGDSVSCELLVSASAFKSAGSQFQLKLGDMSTKMGNQGPELVTTTLTASSSTASLCRDSLRRLRSHHLETIRGVVHVVLEASEGQGPVIDHLSTIQPSYLVQKGTPNLLRTDTTFRFLYHLQSCLSSVKRSQVIQHPKNIGEGGVQGLSLAIESRLSLLDQDTADVGDLTLLDPAFFGQESKAQLRNESQVRGGKSRATIHVQILRASATIFPPAGGPPTQFTVDDSTIDIRSRLRDLVQINSGSPSSASQTSLRSKPSRKVHETLVSFSIGVTSLNLTPHLMYFAQHILRVQRRFMSRQSDSSQHGIIQGQSDRSSNHQLSGLWSLKLFGGIQQLHIQAAAENLVLVFGIKGMQVSCTLLLAHRQAVQSINQSFLVEEIYFQARSPADHFKDSEQDVLAALVFRHCRSTAVSRPEARSRTDLKLAVSVDDLQFQVPRSALHLYRFIGEWRADYLPGIDAAIKTLLQEYKGGPPRPRSPAPSQMSRRRSVLQIHCAIQHFEISLQVMHGTWLSWEIHQTIAYFDSSGALRAGSTHAFGLQSKYMLVNVAFKPIAADTPPSSRIKLSLPPLSLAGQSDGYHIHALILLDFIDLKVKPSHWDTLLSVQQKFGQDFNDLVALIQKSRLKKGPSLQKTAAQMPTSFATEAHCKMRGFRIGLEGMSSTAVLECQDINGRVSNSKGWSWDVGVSDLALSLAPRFNGSNMANRNHRSAFVTIDFRVNGSDTGLKGEKTLVFSVSKMHAVMQPSSIGEFGDFVDNLQAEMLDRREERTAQMAAFKEKTQSILKTFDLGVGETQSLQESWITRFLVNVSIRSIGVAFPLTHSEVGLSASLGSSPVRAFLFSIKSVEFSTRRGETGDAVMQRLSFQFVSRFRQSVSDDFTAERHYTRNCLVYPEMTAQLRSSNSGSSRQIWITSDVSGFVLDIDSNIPRYIFALIDVYRQGKERVERLSVNMPSTPFSTIPMFEDRKAVVLEKRYSAVPTSSVFLNLVFYSGKVRLFSDAASGLIKAKLFSSNRASDLSDEQALRLGAEIFSLPVVSVFGEYRATPATQKLSRSSEQKPSALTFKSIVHSSNNILRPTLLPFLTELVGHLEDRMHKSSTQHARSPTLPPPLLSNGSLPRLEEGLENSVSTMQICFSLQIDQSNLELTCQPDVNVVAGLHWKSGGFVINVLPGASRASLSGTVGGLTIGLKHGFLSEDCVRLDARNLSFSLSYNAIAPGNKTSANTISIVLDTEFLGSVRFSRLQDVLCFKAVWLDRIPIFNKQSSLIDTKATSDSAVSLQTRDNASEKRTLLSFTLIRIREIKLEVDLGQSISKLNLELHNSILRMHLTDDLKELFLFVDDVSLAAKGNLSGHAHVTSCVFQTIRRSEGVIKEDSSKSRMLELRLTSGSLIAALDSDQQKLLHYRAQPLEVEIVDDWPQANLSVNKDFRPLQLSFSVRCPDIFAAATIGAIPKLLSYVNKFKANLDAQRQGAFRESQTFRATRTPKPDNPLSAVAEAMLLSAKSRFREADPALSYSILQHMSLRLDALRLVVFPRSMRDLEVAQFVGRDVQAELNSQVGMNARPAQRDIHLAFSSMVISKYTQIPRQTSVPDNPFEEEIGPDWPMSLFKDSTEATIVGLPSMRMNMTSEEHIVDSITTLLYDFHSEFVRRAGMRAFEDIYITLNISLYAWLTILRKNLAREMDQVRATEDWRVSMSTVSAAMSTGSQRRKKVPEPLSLGESPRSATLPSAGTAGLSPYTPSYVRPGITEQLKTPQTSRETLSPLPSASPLAISPVQSATSKDGVEGSLAQHGPPKRSTLTYKPRKRHIERLTMRQLGEATPDVMHPFFMKKAGFSLEDSLPQYVHEYATIPLEEIMEVLLKLYSQQLLNGTQRPSDEAQPDQIEK</sequence>
<proteinExistence type="predicted"/>
<keyword evidence="5" id="KW-1185">Reference proteome</keyword>
<keyword evidence="2" id="KW-0812">Transmembrane</keyword>
<feature type="region of interest" description="Disordered" evidence="1">
    <location>
        <begin position="1158"/>
        <end position="1224"/>
    </location>
</feature>
<keyword evidence="2" id="KW-0472">Membrane</keyword>
<organism evidence="4 5">
    <name type="scientific">Gymnopilus dilepis</name>
    <dbReference type="NCBI Taxonomy" id="231916"/>
    <lineage>
        <taxon>Eukaryota</taxon>
        <taxon>Fungi</taxon>
        <taxon>Dikarya</taxon>
        <taxon>Basidiomycota</taxon>
        <taxon>Agaricomycotina</taxon>
        <taxon>Agaricomycetes</taxon>
        <taxon>Agaricomycetidae</taxon>
        <taxon>Agaricales</taxon>
        <taxon>Agaricineae</taxon>
        <taxon>Hymenogastraceae</taxon>
        <taxon>Gymnopilus</taxon>
    </lineage>
</organism>
<dbReference type="InterPro" id="IPR029636">
    <property type="entry name" value="Csf1"/>
</dbReference>
<gene>
    <name evidence="4" type="ORF">CVT26_011750</name>
</gene>
<dbReference type="PANTHER" id="PTHR32085:SF3">
    <property type="entry name" value="PROTEIN CSF1"/>
    <property type="match status" value="1"/>
</dbReference>
<feature type="compositionally biased region" description="Acidic residues" evidence="1">
    <location>
        <begin position="1161"/>
        <end position="1170"/>
    </location>
</feature>
<dbReference type="Pfam" id="PF21678">
    <property type="entry name" value="Csf1_N"/>
    <property type="match status" value="1"/>
</dbReference>
<feature type="domain" description="Csf1 N-terminal" evidence="3">
    <location>
        <begin position="66"/>
        <end position="801"/>
    </location>
</feature>
<evidence type="ECO:0000256" key="1">
    <source>
        <dbReference type="SAM" id="MobiDB-lite"/>
    </source>
</evidence>
<feature type="region of interest" description="Disordered" evidence="1">
    <location>
        <begin position="3147"/>
        <end position="3194"/>
    </location>
</feature>
<feature type="transmembrane region" description="Helical" evidence="2">
    <location>
        <begin position="6"/>
        <end position="24"/>
    </location>
</feature>
<name>A0A409W5T1_9AGAR</name>
<protein>
    <recommendedName>
        <fullName evidence="3">Csf1 N-terminal domain-containing protein</fullName>
    </recommendedName>
</protein>
<evidence type="ECO:0000259" key="3">
    <source>
        <dbReference type="Pfam" id="PF21678"/>
    </source>
</evidence>
<dbReference type="GO" id="GO:0006113">
    <property type="term" value="P:fermentation"/>
    <property type="evidence" value="ECO:0007669"/>
    <property type="project" value="InterPro"/>
</dbReference>
<dbReference type="GO" id="GO:0016020">
    <property type="term" value="C:membrane"/>
    <property type="evidence" value="ECO:0007669"/>
    <property type="project" value="InterPro"/>
</dbReference>
<comment type="caution">
    <text evidence="4">The sequence shown here is derived from an EMBL/GenBank/DDBJ whole genome shotgun (WGS) entry which is preliminary data.</text>
</comment>
<reference evidence="4 5" key="1">
    <citation type="journal article" date="2018" name="Evol. Lett.">
        <title>Horizontal gene cluster transfer increased hallucinogenic mushroom diversity.</title>
        <authorList>
            <person name="Reynolds H.T."/>
            <person name="Vijayakumar V."/>
            <person name="Gluck-Thaler E."/>
            <person name="Korotkin H.B."/>
            <person name="Matheny P.B."/>
            <person name="Slot J.C."/>
        </authorList>
    </citation>
    <scope>NUCLEOTIDE SEQUENCE [LARGE SCALE GENOMIC DNA]</scope>
    <source>
        <strain evidence="4 5">SRW20</strain>
    </source>
</reference>
<evidence type="ECO:0000256" key="2">
    <source>
        <dbReference type="SAM" id="Phobius"/>
    </source>
</evidence>
<evidence type="ECO:0000313" key="4">
    <source>
        <dbReference type="EMBL" id="PPQ73857.1"/>
    </source>
</evidence>
<accession>A0A409W5T1</accession>